<proteinExistence type="predicted"/>
<gene>
    <name evidence="3" type="ORF">KARMA_2198</name>
</gene>
<dbReference type="InterPro" id="IPR002372">
    <property type="entry name" value="PQQ_rpt_dom"/>
</dbReference>
<dbReference type="PROSITE" id="PS51257">
    <property type="entry name" value="PROKAR_LIPOPROTEIN"/>
    <property type="match status" value="1"/>
</dbReference>
<feature type="signal peptide" evidence="1">
    <location>
        <begin position="1"/>
        <end position="20"/>
    </location>
</feature>
<dbReference type="InterPro" id="IPR015943">
    <property type="entry name" value="WD40/YVTN_repeat-like_dom_sf"/>
</dbReference>
<dbReference type="InterPro" id="IPR018391">
    <property type="entry name" value="PQQ_b-propeller_rpt"/>
</dbReference>
<name>A0A1M4MZE4_9RHOB</name>
<accession>A0A1M4MZE4</accession>
<dbReference type="InterPro" id="IPR011047">
    <property type="entry name" value="Quinoprotein_ADH-like_sf"/>
</dbReference>
<dbReference type="RefSeq" id="WP_072706623.1">
    <property type="nucleotide sequence ID" value="NZ_FMJB01000050.1"/>
</dbReference>
<dbReference type="Pfam" id="PF13360">
    <property type="entry name" value="PQQ_2"/>
    <property type="match status" value="1"/>
</dbReference>
<evidence type="ECO:0000313" key="3">
    <source>
        <dbReference type="EMBL" id="SCM67990.1"/>
    </source>
</evidence>
<dbReference type="SUPFAM" id="SSF50998">
    <property type="entry name" value="Quinoprotein alcohol dehydrogenase-like"/>
    <property type="match status" value="1"/>
</dbReference>
<evidence type="ECO:0000256" key="1">
    <source>
        <dbReference type="SAM" id="SignalP"/>
    </source>
</evidence>
<dbReference type="PANTHER" id="PTHR34512">
    <property type="entry name" value="CELL SURFACE PROTEIN"/>
    <property type="match status" value="1"/>
</dbReference>
<reference evidence="4" key="1">
    <citation type="submission" date="2016-09" db="EMBL/GenBank/DDBJ databases">
        <authorList>
            <person name="Wibberg D."/>
        </authorList>
    </citation>
    <scope>NUCLEOTIDE SEQUENCE [LARGE SCALE GENOMIC DNA]</scope>
</reference>
<evidence type="ECO:0000313" key="4">
    <source>
        <dbReference type="Proteomes" id="UP000184085"/>
    </source>
</evidence>
<keyword evidence="4" id="KW-1185">Reference proteome</keyword>
<feature type="domain" description="Pyrrolo-quinoline quinone repeat" evidence="2">
    <location>
        <begin position="119"/>
        <end position="354"/>
    </location>
</feature>
<feature type="chain" id="PRO_5009906632" evidence="1">
    <location>
        <begin position="21"/>
        <end position="437"/>
    </location>
</feature>
<dbReference type="Proteomes" id="UP000184085">
    <property type="component" value="Unassembled WGS sequence"/>
</dbReference>
<protein>
    <submittedName>
        <fullName evidence="3">PQQ enzyme repeat family protein</fullName>
    </submittedName>
</protein>
<keyword evidence="1" id="KW-0732">Signal</keyword>
<dbReference type="PANTHER" id="PTHR34512:SF30">
    <property type="entry name" value="OUTER MEMBRANE PROTEIN ASSEMBLY FACTOR BAMB"/>
    <property type="match status" value="1"/>
</dbReference>
<dbReference type="AlphaFoldDB" id="A0A1M4MZE4"/>
<dbReference type="Gene3D" id="2.130.10.10">
    <property type="entry name" value="YVTN repeat-like/Quinoprotein amine dehydrogenase"/>
    <property type="match status" value="1"/>
</dbReference>
<dbReference type="EMBL" id="FMJB01000050">
    <property type="protein sequence ID" value="SCM67990.1"/>
    <property type="molecule type" value="Genomic_DNA"/>
</dbReference>
<evidence type="ECO:0000259" key="2">
    <source>
        <dbReference type="Pfam" id="PF13360"/>
    </source>
</evidence>
<sequence>MTLCRRTALTAVLAATTLLAGCAQQEVILPGERLTLRGETPEAAPENLTAPISFAAAQNLTSWPQSQANIQNNPGHLRVNYPLEQVFEVSIGAAEDRKHRITAQPVVADNRIFTLDAQATVQATAPDGRVLWRRDLTPMRDDSSQASGGGLAVDGNLVYASSGFGSLTAMDIATGRILWEQQLNAGGTGTPTVAGDLVYFVSSDNRGWALEKDTGRVRWQLNGVEGGASIVGGPAPAVTDQLVLFPFSNGELVSAFRLGGVQRWRASVSGTRTGSALAQISAVTGDPVIDGGTVYVSNHSGRLAALDLDTGDRMWTAQEGALSPVAVGGGSVFLISDRNELLRLDAADGSRIWGTKLPNYMARTPRKRADVYAHYGPLLVNDQLLIASGDGSLRSFDAASGAFTGGVVVDGGAATAPIVVNGLVYVVSRKGKLIAFR</sequence>
<organism evidence="3 4">
    <name type="scientific">Donghicola eburneus</name>
    <dbReference type="NCBI Taxonomy" id="393278"/>
    <lineage>
        <taxon>Bacteria</taxon>
        <taxon>Pseudomonadati</taxon>
        <taxon>Pseudomonadota</taxon>
        <taxon>Alphaproteobacteria</taxon>
        <taxon>Rhodobacterales</taxon>
        <taxon>Roseobacteraceae</taxon>
        <taxon>Donghicola</taxon>
    </lineage>
</organism>
<dbReference type="SMART" id="SM00564">
    <property type="entry name" value="PQQ"/>
    <property type="match status" value="6"/>
</dbReference>